<name>A0AB34K127_PRYPA</name>
<protein>
    <recommendedName>
        <fullName evidence="1">Methyltransferase domain-containing protein</fullName>
    </recommendedName>
</protein>
<evidence type="ECO:0000313" key="2">
    <source>
        <dbReference type="EMBL" id="KAL1526963.1"/>
    </source>
</evidence>
<dbReference type="Gene3D" id="3.40.50.150">
    <property type="entry name" value="Vaccinia Virus protein VP39"/>
    <property type="match status" value="1"/>
</dbReference>
<dbReference type="InterPro" id="IPR025714">
    <property type="entry name" value="Methyltranfer_dom"/>
</dbReference>
<dbReference type="SUPFAM" id="SSF53335">
    <property type="entry name" value="S-adenosyl-L-methionine-dependent methyltransferases"/>
    <property type="match status" value="1"/>
</dbReference>
<comment type="caution">
    <text evidence="2">The sequence shown here is derived from an EMBL/GenBank/DDBJ whole genome shotgun (WGS) entry which is preliminary data.</text>
</comment>
<reference evidence="2 3" key="1">
    <citation type="journal article" date="2024" name="Science">
        <title>Giant polyketide synthase enzymes in the biosynthesis of giant marine polyether toxins.</title>
        <authorList>
            <person name="Fallon T.R."/>
            <person name="Shende V.V."/>
            <person name="Wierzbicki I.H."/>
            <person name="Pendleton A.L."/>
            <person name="Watervoot N.F."/>
            <person name="Auber R.P."/>
            <person name="Gonzalez D.J."/>
            <person name="Wisecaver J.H."/>
            <person name="Moore B.S."/>
        </authorList>
    </citation>
    <scope>NUCLEOTIDE SEQUENCE [LARGE SCALE GENOMIC DNA]</scope>
    <source>
        <strain evidence="2 3">12B1</strain>
    </source>
</reference>
<dbReference type="GO" id="GO:0005737">
    <property type="term" value="C:cytoplasm"/>
    <property type="evidence" value="ECO:0007669"/>
    <property type="project" value="TreeGrafter"/>
</dbReference>
<dbReference type="AlphaFoldDB" id="A0AB34K127"/>
<gene>
    <name evidence="2" type="ORF">AB1Y20_015652</name>
</gene>
<feature type="domain" description="Methyltransferase" evidence="1">
    <location>
        <begin position="67"/>
        <end position="224"/>
    </location>
</feature>
<dbReference type="InterPro" id="IPR029063">
    <property type="entry name" value="SAM-dependent_MTases_sf"/>
</dbReference>
<evidence type="ECO:0000259" key="1">
    <source>
        <dbReference type="Pfam" id="PF13679"/>
    </source>
</evidence>
<dbReference type="EMBL" id="JBGBPQ010000003">
    <property type="protein sequence ID" value="KAL1526963.1"/>
    <property type="molecule type" value="Genomic_DNA"/>
</dbReference>
<accession>A0AB34K127</accession>
<organism evidence="2 3">
    <name type="scientific">Prymnesium parvum</name>
    <name type="common">Toxic golden alga</name>
    <dbReference type="NCBI Taxonomy" id="97485"/>
    <lineage>
        <taxon>Eukaryota</taxon>
        <taxon>Haptista</taxon>
        <taxon>Haptophyta</taxon>
        <taxon>Prymnesiophyceae</taxon>
        <taxon>Prymnesiales</taxon>
        <taxon>Prymnesiaceae</taxon>
        <taxon>Prymnesium</taxon>
    </lineage>
</organism>
<dbReference type="PANTHER" id="PTHR13369">
    <property type="match status" value="1"/>
</dbReference>
<dbReference type="PANTHER" id="PTHR13369:SF3">
    <property type="entry name" value="METHYLTRANSFERASE DOMAIN-CONTAINING PROTEIN"/>
    <property type="match status" value="1"/>
</dbReference>
<proteinExistence type="predicted"/>
<evidence type="ECO:0000313" key="3">
    <source>
        <dbReference type="Proteomes" id="UP001515480"/>
    </source>
</evidence>
<sequence length="350" mass="37564">MLRRLSRRLSSASFQESAAAYWTSERVHWLTGGKPHALSPNQPGTATLLRALNLLDDKGALTAGGLRKFQQVNALLGTLERAIGAPLTQPSDRPLYLVDLCAGQGHVALMLAHAAQHRWSRPAHILAVDADRTRVGNARLRAQALGLDRSLRFRTARVAALGRMEEEYARAFGGAAPPPAELAPHAVLALHGCDTATDEAIAFGARAKSSLLLLAPCCQAELAAKWAAAAAVDEEDGGLPAAHPFGPIHRNGSLRREVASDITDALRISLLKAAGYSVTCKEFVGSEHTPKNRLLLARRMRTRDANAGRKEALAEYDSLRMATGGHAIALEDLLLRNNLLGPGYVANDWD</sequence>
<keyword evidence="3" id="KW-1185">Reference proteome</keyword>
<dbReference type="Proteomes" id="UP001515480">
    <property type="component" value="Unassembled WGS sequence"/>
</dbReference>
<dbReference type="Pfam" id="PF13679">
    <property type="entry name" value="Methyltransf_32"/>
    <property type="match status" value="1"/>
</dbReference>